<feature type="non-terminal residue" evidence="2">
    <location>
        <position position="1"/>
    </location>
</feature>
<protein>
    <submittedName>
        <fullName evidence="2">Uncharacterized protein</fullName>
    </submittedName>
</protein>
<proteinExistence type="predicted"/>
<sequence length="69" mass="8092">RKKCFYLRMNKNKSKGSEPKVQKSKNPGNRNKSSLRAPKPRDISSTRLRNNADKHTMDRQQHRDKTGLK</sequence>
<feature type="non-terminal residue" evidence="2">
    <location>
        <position position="69"/>
    </location>
</feature>
<reference evidence="2" key="2">
    <citation type="submission" date="2016-06" db="EMBL/GenBank/DDBJ databases">
        <title>The genome of a short-lived fish provides insights into sex chromosome evolution and the genetic control of aging.</title>
        <authorList>
            <person name="Reichwald K."/>
            <person name="Felder M."/>
            <person name="Petzold A."/>
            <person name="Koch P."/>
            <person name="Groth M."/>
            <person name="Platzer M."/>
        </authorList>
    </citation>
    <scope>NUCLEOTIDE SEQUENCE</scope>
    <source>
        <tissue evidence="2">Brain</tissue>
    </source>
</reference>
<reference evidence="2" key="1">
    <citation type="submission" date="2016-05" db="EMBL/GenBank/DDBJ databases">
        <authorList>
            <person name="Lavstsen T."/>
            <person name="Jespersen J.S."/>
        </authorList>
    </citation>
    <scope>NUCLEOTIDE SEQUENCE</scope>
    <source>
        <tissue evidence="2">Brain</tissue>
    </source>
</reference>
<evidence type="ECO:0000313" key="2">
    <source>
        <dbReference type="EMBL" id="SBR94920.1"/>
    </source>
</evidence>
<organism evidence="2">
    <name type="scientific">Nothobranchius pienaari</name>
    <dbReference type="NCBI Taxonomy" id="704102"/>
    <lineage>
        <taxon>Eukaryota</taxon>
        <taxon>Metazoa</taxon>
        <taxon>Chordata</taxon>
        <taxon>Craniata</taxon>
        <taxon>Vertebrata</taxon>
        <taxon>Euteleostomi</taxon>
        <taxon>Actinopterygii</taxon>
        <taxon>Neopterygii</taxon>
        <taxon>Teleostei</taxon>
        <taxon>Neoteleostei</taxon>
        <taxon>Acanthomorphata</taxon>
        <taxon>Ovalentaria</taxon>
        <taxon>Atherinomorphae</taxon>
        <taxon>Cyprinodontiformes</taxon>
        <taxon>Nothobranchiidae</taxon>
        <taxon>Nothobranchius</taxon>
    </lineage>
</organism>
<name>A0A1A8QME1_9TELE</name>
<feature type="compositionally biased region" description="Basic and acidic residues" evidence="1">
    <location>
        <begin position="39"/>
        <end position="69"/>
    </location>
</feature>
<feature type="compositionally biased region" description="Polar residues" evidence="1">
    <location>
        <begin position="24"/>
        <end position="34"/>
    </location>
</feature>
<evidence type="ECO:0000256" key="1">
    <source>
        <dbReference type="SAM" id="MobiDB-lite"/>
    </source>
</evidence>
<gene>
    <name evidence="2" type="primary">ASB9</name>
</gene>
<feature type="compositionally biased region" description="Basic residues" evidence="1">
    <location>
        <begin position="1"/>
        <end position="14"/>
    </location>
</feature>
<accession>A0A1A8QME1</accession>
<feature type="region of interest" description="Disordered" evidence="1">
    <location>
        <begin position="1"/>
        <end position="69"/>
    </location>
</feature>
<dbReference type="AlphaFoldDB" id="A0A1A8QME1"/>
<dbReference type="EMBL" id="HAEG01013416">
    <property type="protein sequence ID" value="SBR94920.1"/>
    <property type="molecule type" value="Transcribed_RNA"/>
</dbReference>